<name>A0ABT2U7I1_9BACL</name>
<dbReference type="InterPro" id="IPR004360">
    <property type="entry name" value="Glyas_Fos-R_dOase_dom"/>
</dbReference>
<dbReference type="SUPFAM" id="SSF54593">
    <property type="entry name" value="Glyoxalase/Bleomycin resistance protein/Dihydroxybiphenyl dioxygenase"/>
    <property type="match status" value="1"/>
</dbReference>
<keyword evidence="1" id="KW-0479">Metal-binding</keyword>
<comment type="caution">
    <text evidence="3">The sequence shown here is derived from an EMBL/GenBank/DDBJ whole genome shotgun (WGS) entry which is preliminary data.</text>
</comment>
<proteinExistence type="predicted"/>
<dbReference type="Proteomes" id="UP001652445">
    <property type="component" value="Unassembled WGS sequence"/>
</dbReference>
<evidence type="ECO:0000313" key="3">
    <source>
        <dbReference type="EMBL" id="MCU6790579.1"/>
    </source>
</evidence>
<dbReference type="PANTHER" id="PTHR46142:SF3">
    <property type="entry name" value="F18B13.24 PROTEIN"/>
    <property type="match status" value="1"/>
</dbReference>
<evidence type="ECO:0000256" key="1">
    <source>
        <dbReference type="ARBA" id="ARBA00022723"/>
    </source>
</evidence>
<accession>A0ABT2U7I1</accession>
<dbReference type="InterPro" id="IPR037523">
    <property type="entry name" value="VOC_core"/>
</dbReference>
<protein>
    <submittedName>
        <fullName evidence="3">VOC family protein</fullName>
    </submittedName>
</protein>
<organism evidence="3 4">
    <name type="scientific">Paenibacillus baimaensis</name>
    <dbReference type="NCBI Taxonomy" id="2982185"/>
    <lineage>
        <taxon>Bacteria</taxon>
        <taxon>Bacillati</taxon>
        <taxon>Bacillota</taxon>
        <taxon>Bacilli</taxon>
        <taxon>Bacillales</taxon>
        <taxon>Paenibacillaceae</taxon>
        <taxon>Paenibacillus</taxon>
    </lineage>
</organism>
<dbReference type="InterPro" id="IPR018146">
    <property type="entry name" value="Glyoxalase_1_CS"/>
</dbReference>
<dbReference type="RefSeq" id="WP_262682064.1">
    <property type="nucleotide sequence ID" value="NZ_JAOQIO010000001.1"/>
</dbReference>
<sequence length="129" mass="14615">MIDYEGIHHVSLVIRDLERSKAFYTEVLGLKELERPPFDFEGAWFAVAEGGQQLHLIVHQGQTLRDGKIDSRDGHLALRVSSYEGTRKWLEEKGIHCDARPHAKAGFPQIYILDPDCNIIELNAAVYDG</sequence>
<keyword evidence="4" id="KW-1185">Reference proteome</keyword>
<dbReference type="PROSITE" id="PS00934">
    <property type="entry name" value="GLYOXALASE_I_1"/>
    <property type="match status" value="1"/>
</dbReference>
<dbReference type="Gene3D" id="3.10.180.10">
    <property type="entry name" value="2,3-Dihydroxybiphenyl 1,2-Dioxygenase, domain 1"/>
    <property type="match status" value="1"/>
</dbReference>
<dbReference type="PANTHER" id="PTHR46142">
    <property type="match status" value="1"/>
</dbReference>
<feature type="domain" description="VOC" evidence="2">
    <location>
        <begin position="6"/>
        <end position="125"/>
    </location>
</feature>
<dbReference type="PROSITE" id="PS51819">
    <property type="entry name" value="VOC"/>
    <property type="match status" value="1"/>
</dbReference>
<reference evidence="3 4" key="1">
    <citation type="submission" date="2022-09" db="EMBL/GenBank/DDBJ databases">
        <authorList>
            <person name="Han X.L."/>
            <person name="Wang Q."/>
            <person name="Lu T."/>
        </authorList>
    </citation>
    <scope>NUCLEOTIDE SEQUENCE [LARGE SCALE GENOMIC DNA]</scope>
    <source>
        <strain evidence="3 4">WQ 127069</strain>
    </source>
</reference>
<dbReference type="EMBL" id="JAOQIO010000001">
    <property type="protein sequence ID" value="MCU6790579.1"/>
    <property type="molecule type" value="Genomic_DNA"/>
</dbReference>
<evidence type="ECO:0000259" key="2">
    <source>
        <dbReference type="PROSITE" id="PS51819"/>
    </source>
</evidence>
<gene>
    <name evidence="3" type="ORF">OB236_00425</name>
</gene>
<evidence type="ECO:0000313" key="4">
    <source>
        <dbReference type="Proteomes" id="UP001652445"/>
    </source>
</evidence>
<dbReference type="Pfam" id="PF00903">
    <property type="entry name" value="Glyoxalase"/>
    <property type="match status" value="1"/>
</dbReference>
<dbReference type="InterPro" id="IPR029068">
    <property type="entry name" value="Glyas_Bleomycin-R_OHBP_Dase"/>
</dbReference>